<feature type="domain" description="Tesmin/TSO1-like CXC" evidence="1">
    <location>
        <begin position="444"/>
        <end position="484"/>
    </location>
</feature>
<dbReference type="Proteomes" id="UP001159427">
    <property type="component" value="Unassembled WGS sequence"/>
</dbReference>
<accession>A0ABN8LPL8</accession>
<gene>
    <name evidence="2" type="ORF">PEVE_00042778</name>
</gene>
<dbReference type="EMBL" id="CALNXI010000085">
    <property type="protein sequence ID" value="CAH3018367.1"/>
    <property type="molecule type" value="Genomic_DNA"/>
</dbReference>
<sequence>MEFKDREDLVKPQKRAKIDEHSSSESFVCVQQQTQQVEDQCYPATPDVRNTLDAKLASIFPTQFPGYFQNMGHPLKSAAHCVQGAMQSVVDDSKGLLQSREVNGGYRKLSTAQPFSSQSINRGQMQMCLSTAVASYNIGSRVANPWHLPYINENVRVTMPFTSTQTRSENQFLSVTASDSGHNIPTSLSTCTSSVNSHLRLPEHYHTSSYSTTVPELQPRNMSSATLLPRRATQPLARAPVITDTSLGVLETFSQEAQPRTVSRLKVIFSQRKFVYEFPLHSSDVTAQENQPNSENSKYMACIEVPFMTVVGINITRILPTEVVIEVNTVPTMWLGKQIMQHRPRGVVTKHQYNTLNSVDLTNGQLTNVPYHKLTVSSATIATHLMKFDPKFSALLRIPVVINTNKSLPKPIKEFQIFSSTKRKRTHKDSDSTPDHLQSSTCPLPLSHCSCSAGCSTKRCSCVRENIKCQDCRCGAPCKNPLNIMAEFGVDVDKATSDICLMQKLPKIFDLRAHLRERSVQTPCCDSAIPLKTCCGVVVECPECETEYRYSWCTGSFCDEENRPRNHCEVCQSCRDYRDQHCSRCNKCYFAGSCGDFPCPCNVKYGRNTMKFL</sequence>
<evidence type="ECO:0000313" key="3">
    <source>
        <dbReference type="Proteomes" id="UP001159427"/>
    </source>
</evidence>
<protein>
    <recommendedName>
        <fullName evidence="1">Tesmin/TSO1-like CXC domain-containing protein</fullName>
    </recommendedName>
</protein>
<dbReference type="SMART" id="SM01114">
    <property type="entry name" value="CXC"/>
    <property type="match status" value="1"/>
</dbReference>
<evidence type="ECO:0000259" key="1">
    <source>
        <dbReference type="SMART" id="SM01114"/>
    </source>
</evidence>
<dbReference type="PROSITE" id="PS50216">
    <property type="entry name" value="DHHC"/>
    <property type="match status" value="1"/>
</dbReference>
<organism evidence="2 3">
    <name type="scientific">Porites evermanni</name>
    <dbReference type="NCBI Taxonomy" id="104178"/>
    <lineage>
        <taxon>Eukaryota</taxon>
        <taxon>Metazoa</taxon>
        <taxon>Cnidaria</taxon>
        <taxon>Anthozoa</taxon>
        <taxon>Hexacorallia</taxon>
        <taxon>Scleractinia</taxon>
        <taxon>Fungiina</taxon>
        <taxon>Poritidae</taxon>
        <taxon>Porites</taxon>
    </lineage>
</organism>
<keyword evidence="3" id="KW-1185">Reference proteome</keyword>
<proteinExistence type="predicted"/>
<dbReference type="InterPro" id="IPR033467">
    <property type="entry name" value="Tesmin/TSO1-like_CXC"/>
</dbReference>
<evidence type="ECO:0000313" key="2">
    <source>
        <dbReference type="EMBL" id="CAH3018367.1"/>
    </source>
</evidence>
<name>A0ABN8LPL8_9CNID</name>
<comment type="caution">
    <text evidence="2">The sequence shown here is derived from an EMBL/GenBank/DDBJ whole genome shotgun (WGS) entry which is preliminary data.</text>
</comment>
<reference evidence="2 3" key="1">
    <citation type="submission" date="2022-05" db="EMBL/GenBank/DDBJ databases">
        <authorList>
            <consortium name="Genoscope - CEA"/>
            <person name="William W."/>
        </authorList>
    </citation>
    <scope>NUCLEOTIDE SEQUENCE [LARGE SCALE GENOMIC DNA]</scope>
</reference>